<keyword evidence="4" id="KW-0378">Hydrolase</keyword>
<dbReference type="InParanoid" id="A0A0D1DVZ7"/>
<name>A0A0D1DVZ7_MYCMD</name>
<evidence type="ECO:0000256" key="2">
    <source>
        <dbReference type="ARBA" id="ARBA00009045"/>
    </source>
</evidence>
<gene>
    <name evidence="9" type="ORF">UMAG_04721</name>
</gene>
<feature type="transmembrane region" description="Helical" evidence="7">
    <location>
        <begin position="334"/>
        <end position="355"/>
    </location>
</feature>
<dbReference type="Gene3D" id="1.20.1540.10">
    <property type="entry name" value="Rhomboid-like"/>
    <property type="match status" value="1"/>
</dbReference>
<comment type="similarity">
    <text evidence="2">Belongs to the peptidase S54 family.</text>
</comment>
<feature type="transmembrane region" description="Helical" evidence="7">
    <location>
        <begin position="435"/>
        <end position="453"/>
    </location>
</feature>
<dbReference type="PANTHER" id="PTHR43731:SF14">
    <property type="entry name" value="PRESENILIN-ASSOCIATED RHOMBOID-LIKE PROTEIN, MITOCHONDRIAL"/>
    <property type="match status" value="1"/>
</dbReference>
<dbReference type="PANTHER" id="PTHR43731">
    <property type="entry name" value="RHOMBOID PROTEASE"/>
    <property type="match status" value="1"/>
</dbReference>
<feature type="domain" description="Peptidase S54 rhomboid" evidence="8">
    <location>
        <begin position="279"/>
        <end position="452"/>
    </location>
</feature>
<dbReference type="GO" id="GO:0004252">
    <property type="term" value="F:serine-type endopeptidase activity"/>
    <property type="evidence" value="ECO:0000318"/>
    <property type="project" value="GO_Central"/>
</dbReference>
<evidence type="ECO:0000256" key="3">
    <source>
        <dbReference type="ARBA" id="ARBA00022692"/>
    </source>
</evidence>
<dbReference type="EMBL" id="CM003156">
    <property type="protein sequence ID" value="KIS66660.1"/>
    <property type="molecule type" value="Genomic_DNA"/>
</dbReference>
<keyword evidence="6 7" id="KW-0472">Membrane</keyword>
<evidence type="ECO:0000313" key="10">
    <source>
        <dbReference type="Proteomes" id="UP000000561"/>
    </source>
</evidence>
<protein>
    <recommendedName>
        <fullName evidence="8">Peptidase S54 rhomboid domain-containing protein</fullName>
    </recommendedName>
</protein>
<dbReference type="GO" id="GO:0016020">
    <property type="term" value="C:membrane"/>
    <property type="evidence" value="ECO:0007669"/>
    <property type="project" value="UniProtKB-SubCell"/>
</dbReference>
<dbReference type="VEuPathDB" id="FungiDB:UMAG_04721"/>
<evidence type="ECO:0000313" key="9">
    <source>
        <dbReference type="EMBL" id="KIS66660.1"/>
    </source>
</evidence>
<dbReference type="OMA" id="TMMAREA"/>
<dbReference type="InterPro" id="IPR050925">
    <property type="entry name" value="Rhomboid_protease_S54"/>
</dbReference>
<sequence>MLSSGLAASLRGGLRISPTSPLFLKNSTAAASRRALPASLIAISLPPCRPLTSSTKLCARISPTSRKSQLPDLKRSHLAASRSATAEQQREVEAALLYSHLAPVPSDVGQPSIPRALLFLFGFSALSFAGAAYYSLMDTQHVAAQLRGSRDVFANISSYFVGSDATQESEVWGAGVTQKQLMVAKKQESAMRLGLRMQHLIGWCDQLQLPVGVTEVIGRVYLITAQKYLDLLPSQQVVVPVVAINTLVFGLWTVASARRGGAMWRWMTTNFVHRPSANRMRTMLTSVFSHQTLLHYVFNNVALWSIGGSALMVAAHRSTNSAENIPEASPTPQFLAFFVTAGLFAATVSHLVAGIRFKRISLRHGIDVARATVGRHASLGSSGAVYSALVMSACAFPDAKLGIIFLPFVSVPIGVGLAGIVAVDVAGVLFRWKMFDHWAHLGGAAFGALYWYAGGVDVWRQLKSWLAQSFRLHDDTRQIRYRWQ</sequence>
<evidence type="ECO:0000259" key="8">
    <source>
        <dbReference type="Pfam" id="PF01694"/>
    </source>
</evidence>
<dbReference type="eggNOG" id="KOG2980">
    <property type="taxonomic scope" value="Eukaryota"/>
</dbReference>
<keyword evidence="3 7" id="KW-0812">Transmembrane</keyword>
<dbReference type="KEGG" id="uma:UMAG_04721"/>
<dbReference type="Pfam" id="PF01694">
    <property type="entry name" value="Rhomboid"/>
    <property type="match status" value="1"/>
</dbReference>
<feature type="transmembrane region" description="Helical" evidence="7">
    <location>
        <begin position="293"/>
        <end position="314"/>
    </location>
</feature>
<dbReference type="STRING" id="237631.A0A0D1DVZ7"/>
<dbReference type="RefSeq" id="XP_011391606.1">
    <property type="nucleotide sequence ID" value="XM_011393304.1"/>
</dbReference>
<feature type="transmembrane region" description="Helical" evidence="7">
    <location>
        <begin position="237"/>
        <end position="257"/>
    </location>
</feature>
<dbReference type="InterPro" id="IPR035952">
    <property type="entry name" value="Rhomboid-like_sf"/>
</dbReference>
<evidence type="ECO:0000256" key="5">
    <source>
        <dbReference type="ARBA" id="ARBA00022989"/>
    </source>
</evidence>
<organism evidence="9 10">
    <name type="scientific">Mycosarcoma maydis</name>
    <name type="common">Corn smut fungus</name>
    <name type="synonym">Ustilago maydis</name>
    <dbReference type="NCBI Taxonomy" id="5270"/>
    <lineage>
        <taxon>Eukaryota</taxon>
        <taxon>Fungi</taxon>
        <taxon>Dikarya</taxon>
        <taxon>Basidiomycota</taxon>
        <taxon>Ustilaginomycotina</taxon>
        <taxon>Ustilaginomycetes</taxon>
        <taxon>Ustilaginales</taxon>
        <taxon>Ustilaginaceae</taxon>
        <taxon>Mycosarcoma</taxon>
    </lineage>
</organism>
<keyword evidence="10" id="KW-1185">Reference proteome</keyword>
<proteinExistence type="inferred from homology"/>
<feature type="transmembrane region" description="Helical" evidence="7">
    <location>
        <begin position="402"/>
        <end position="423"/>
    </location>
</feature>
<dbReference type="InterPro" id="IPR022764">
    <property type="entry name" value="Peptidase_S54_rhomboid_dom"/>
</dbReference>
<evidence type="ECO:0000256" key="4">
    <source>
        <dbReference type="ARBA" id="ARBA00022801"/>
    </source>
</evidence>
<dbReference type="SUPFAM" id="SSF144091">
    <property type="entry name" value="Rhomboid-like"/>
    <property type="match status" value="1"/>
</dbReference>
<evidence type="ECO:0000256" key="7">
    <source>
        <dbReference type="SAM" id="Phobius"/>
    </source>
</evidence>
<dbReference type="AlphaFoldDB" id="A0A0D1DVZ7"/>
<comment type="subcellular location">
    <subcellularLocation>
        <location evidence="1">Membrane</location>
        <topology evidence="1">Multi-pass membrane protein</topology>
    </subcellularLocation>
</comment>
<keyword evidence="5 7" id="KW-1133">Transmembrane helix</keyword>
<evidence type="ECO:0000256" key="6">
    <source>
        <dbReference type="ARBA" id="ARBA00023136"/>
    </source>
</evidence>
<dbReference type="Proteomes" id="UP000000561">
    <property type="component" value="Chromosome 17"/>
</dbReference>
<dbReference type="GO" id="GO:0006465">
    <property type="term" value="P:signal peptide processing"/>
    <property type="evidence" value="ECO:0000318"/>
    <property type="project" value="GO_Central"/>
</dbReference>
<reference evidence="9 10" key="1">
    <citation type="journal article" date="2006" name="Nature">
        <title>Insights from the genome of the biotrophic fungal plant pathogen Ustilago maydis.</title>
        <authorList>
            <person name="Kamper J."/>
            <person name="Kahmann R."/>
            <person name="Bolker M."/>
            <person name="Ma L.J."/>
            <person name="Brefort T."/>
            <person name="Saville B.J."/>
            <person name="Banuett F."/>
            <person name="Kronstad J.W."/>
            <person name="Gold S.E."/>
            <person name="Muller O."/>
            <person name="Perlin M.H."/>
            <person name="Wosten H.A."/>
            <person name="de Vries R."/>
            <person name="Ruiz-Herrera J."/>
            <person name="Reynaga-Pena C.G."/>
            <person name="Snetselaar K."/>
            <person name="McCann M."/>
            <person name="Perez-Martin J."/>
            <person name="Feldbrugge M."/>
            <person name="Basse C.W."/>
            <person name="Steinberg G."/>
            <person name="Ibeas J.I."/>
            <person name="Holloman W."/>
            <person name="Guzman P."/>
            <person name="Farman M."/>
            <person name="Stajich J.E."/>
            <person name="Sentandreu R."/>
            <person name="Gonzalez-Prieto J.M."/>
            <person name="Kennell J.C."/>
            <person name="Molina L."/>
            <person name="Schirawski J."/>
            <person name="Mendoza-Mendoza A."/>
            <person name="Greilinger D."/>
            <person name="Munch K."/>
            <person name="Rossel N."/>
            <person name="Scherer M."/>
            <person name="Vranes M."/>
            <person name="Ladendorf O."/>
            <person name="Vincon V."/>
            <person name="Fuchs U."/>
            <person name="Sandrock B."/>
            <person name="Meng S."/>
            <person name="Ho E.C."/>
            <person name="Cahill M.J."/>
            <person name="Boyce K.J."/>
            <person name="Klose J."/>
            <person name="Klosterman S.J."/>
            <person name="Deelstra H.J."/>
            <person name="Ortiz-Castellanos L."/>
            <person name="Li W."/>
            <person name="Sanchez-Alonso P."/>
            <person name="Schreier P.H."/>
            <person name="Hauser-Hahn I."/>
            <person name="Vaupel M."/>
            <person name="Koopmann E."/>
            <person name="Friedrich G."/>
            <person name="Voss H."/>
            <person name="Schluter T."/>
            <person name="Margolis J."/>
            <person name="Platt D."/>
            <person name="Swimmer C."/>
            <person name="Gnirke A."/>
            <person name="Chen F."/>
            <person name="Vysotskaia V."/>
            <person name="Mannhaupt G."/>
            <person name="Guldener U."/>
            <person name="Munsterkotter M."/>
            <person name="Haase D."/>
            <person name="Oesterheld M."/>
            <person name="Mewes H.W."/>
            <person name="Mauceli E.W."/>
            <person name="DeCaprio D."/>
            <person name="Wade C.M."/>
            <person name="Butler J."/>
            <person name="Young S."/>
            <person name="Jaffe D.B."/>
            <person name="Calvo S."/>
            <person name="Nusbaum C."/>
            <person name="Galagan J."/>
            <person name="Birren B.W."/>
        </authorList>
    </citation>
    <scope>NUCLEOTIDE SEQUENCE [LARGE SCALE GENOMIC DNA]</scope>
    <source>
        <strain evidence="10">DSM 14603 / FGSC 9021 / UM521</strain>
    </source>
</reference>
<accession>A0A0D1DVZ7</accession>
<evidence type="ECO:0000256" key="1">
    <source>
        <dbReference type="ARBA" id="ARBA00004141"/>
    </source>
</evidence>
<dbReference type="GeneID" id="23564810"/>
<dbReference type="OrthoDB" id="10260614at2759"/>